<dbReference type="SUPFAM" id="SSF57667">
    <property type="entry name" value="beta-beta-alpha zinc fingers"/>
    <property type="match status" value="1"/>
</dbReference>
<evidence type="ECO:0000256" key="3">
    <source>
        <dbReference type="ARBA" id="ARBA00022833"/>
    </source>
</evidence>
<feature type="compositionally biased region" description="Polar residues" evidence="5">
    <location>
        <begin position="804"/>
        <end position="843"/>
    </location>
</feature>
<feature type="compositionally biased region" description="Low complexity" evidence="5">
    <location>
        <begin position="1112"/>
        <end position="1134"/>
    </location>
</feature>
<protein>
    <recommendedName>
        <fullName evidence="6">C2H2-type domain-containing protein</fullName>
    </recommendedName>
</protein>
<feature type="region of interest" description="Disordered" evidence="5">
    <location>
        <begin position="1101"/>
        <end position="1182"/>
    </location>
</feature>
<dbReference type="Pfam" id="PF00096">
    <property type="entry name" value="zf-C2H2"/>
    <property type="match status" value="1"/>
</dbReference>
<dbReference type="InterPro" id="IPR029052">
    <property type="entry name" value="Metallo-depent_PP-like"/>
</dbReference>
<dbReference type="Gene3D" id="3.30.160.60">
    <property type="entry name" value="Classic Zinc Finger"/>
    <property type="match status" value="2"/>
</dbReference>
<comment type="caution">
    <text evidence="7">The sequence shown here is derived from an EMBL/GenBank/DDBJ whole genome shotgun (WGS) entry which is preliminary data.</text>
</comment>
<evidence type="ECO:0000256" key="2">
    <source>
        <dbReference type="ARBA" id="ARBA00022771"/>
    </source>
</evidence>
<dbReference type="GO" id="GO:0005634">
    <property type="term" value="C:nucleus"/>
    <property type="evidence" value="ECO:0007669"/>
    <property type="project" value="TreeGrafter"/>
</dbReference>
<dbReference type="PANTHER" id="PTHR12849:SF0">
    <property type="entry name" value="LARIAT DEBRANCHING ENZYME"/>
    <property type="match status" value="1"/>
</dbReference>
<feature type="region of interest" description="Disordered" evidence="5">
    <location>
        <begin position="884"/>
        <end position="913"/>
    </location>
</feature>
<dbReference type="Pfam" id="PF05011">
    <property type="entry name" value="DBR1"/>
    <property type="match status" value="1"/>
</dbReference>
<gene>
    <name evidence="7" type="ORF">EW146_g6548</name>
</gene>
<feature type="compositionally biased region" description="Low complexity" evidence="5">
    <location>
        <begin position="1037"/>
        <end position="1051"/>
    </location>
</feature>
<dbReference type="InterPro" id="IPR007708">
    <property type="entry name" value="DBR1_C"/>
</dbReference>
<feature type="region of interest" description="Disordered" evidence="5">
    <location>
        <begin position="743"/>
        <end position="865"/>
    </location>
</feature>
<evidence type="ECO:0000259" key="6">
    <source>
        <dbReference type="PROSITE" id="PS50157"/>
    </source>
</evidence>
<dbReference type="OrthoDB" id="407609at2759"/>
<feature type="compositionally biased region" description="Low complexity" evidence="5">
    <location>
        <begin position="1261"/>
        <end position="1277"/>
    </location>
</feature>
<keyword evidence="8" id="KW-1185">Reference proteome</keyword>
<feature type="compositionally biased region" description="Low complexity" evidence="5">
    <location>
        <begin position="1154"/>
        <end position="1170"/>
    </location>
</feature>
<dbReference type="PANTHER" id="PTHR12849">
    <property type="entry name" value="RNA LARIAT DEBRANCHING ENZYME"/>
    <property type="match status" value="1"/>
</dbReference>
<keyword evidence="1" id="KW-0479">Metal-binding</keyword>
<sequence>MLTIVIGGNHEASNYFWELYHGGWLAPNIYFLGHAGCVQVNGVRIAGASGIFKGYDFQQGHWEHLPYDQSTIKSIYHIREYNIRRLSLLTSPHIFLSHDWPQGIERHGNINDLLRRKPFFKQDIESGHLGSPPLMNLMRNLKPAWWFAAHLHVRFEAVVTHNAGPPPSDAPAPIPNPDEIVIDDEPLDSASSSALTAVVEAPNSGVDPVSRNNPDEIMLEDEEEQVAPPPPPPPPRSETKFLALDKCLPRRKFLEVIDVPVAPEFAETNPPILSYDAEWLAITRAFQPYFSLVPQQPSFPDEAQAWEMVEKEYGWVMENVGKKLTADETQASRPAFWRVDSCQKFVMTAPGGPKQERPARNGQPPAYTNPQTEAFADMLGIENQINPRPHSQTGSSGQAAASTAHEAQLAEKVGTIARTFGGCNGASAGLVPNSGFPSLATASASGPTCDDGWTPSNCGLATCRDHGRMRALPDGLRIYSRGLDSLDFPFEPLWKAVTFQICHALIRRVHMAELDLSFFFFWPPAAAKSRDGGKLTGQQMRLCAHQNMHEACKSDLLITAVGHILLVTRKSAIASCQASHHSTVFARRFLEWSERRAREVSPTLHAMVESDEGGLGTCDGPPLGVVAFLQEMDSSPPQQQMATSLLHSQQQPPPGVNKRYRPAPAKTFQCRGYGDCRMVFSRSEHLARHIRKHTGERPFTCHCGKQFSRLDNLRQHAQTVHADKQDQNERMMRDLTSLHASMAAANKATQQRSKRAPQLSADSADVSPLSANIKQEDVQSSIPVHQRPGTSTGYEGSGPDSNGLLYNSSAVPRTWHVQTNNVDRPNSRPVNSHSFRDPSQSFRAPSAASSTAPSAPLSAHFQQQTQSFLASGDSFEFGVPDLASVRRDARPGSSASRPSTASRDPANPHTRSLPPLAAVVSSSLTSSQWGVSPQSLFPLPSGPGIGAPGRPSTATRPGTAPAAYYSAHSPFIGGGPGLVNRTELPFPALYGRPTDLASLHGAYPASGFLSGDPGDIPTSPIGCDSPFSFHPPALAEQQQSSAPAGASPSSVPRKRPFPGSDDDFDRGSSSYGAAYELSAGTESRPQSRRLSVMELCNDTDADPATRPFLPLSAAAGAGRPGTSSGGSRPTTSSGLVASASQLALVDTPPQSLFSGAPSSAAAAAPPSSGAQGAGTGTGARASAQGFGRGGVYPSAYFGLPATADSPPSPSSSSSSTVTPVLRHAGSASSSPFSAHASRSPRSPLSTSPYASAVAARGAGFSSATSPRSATTASPGASEPRGDQVRVSVSPAHSPAAVGMRV</sequence>
<feature type="compositionally biased region" description="Polar residues" evidence="5">
    <location>
        <begin position="893"/>
        <end position="902"/>
    </location>
</feature>
<keyword evidence="2 4" id="KW-0863">Zinc-finger</keyword>
<dbReference type="SMART" id="SM00355">
    <property type="entry name" value="ZnF_C2H2"/>
    <property type="match status" value="2"/>
</dbReference>
<feature type="compositionally biased region" description="Polar residues" evidence="5">
    <location>
        <begin position="769"/>
        <end position="794"/>
    </location>
</feature>
<feature type="compositionally biased region" description="Low complexity" evidence="5">
    <location>
        <begin position="391"/>
        <end position="404"/>
    </location>
</feature>
<feature type="region of interest" description="Disordered" evidence="5">
    <location>
        <begin position="1203"/>
        <end position="1301"/>
    </location>
</feature>
<organism evidence="7 8">
    <name type="scientific">Bondarzewia mesenterica</name>
    <dbReference type="NCBI Taxonomy" id="1095465"/>
    <lineage>
        <taxon>Eukaryota</taxon>
        <taxon>Fungi</taxon>
        <taxon>Dikarya</taxon>
        <taxon>Basidiomycota</taxon>
        <taxon>Agaricomycotina</taxon>
        <taxon>Agaricomycetes</taxon>
        <taxon>Russulales</taxon>
        <taxon>Bondarzewiaceae</taxon>
        <taxon>Bondarzewia</taxon>
    </lineage>
</organism>
<feature type="region of interest" description="Disordered" evidence="5">
    <location>
        <begin position="164"/>
        <end position="214"/>
    </location>
</feature>
<dbReference type="FunFam" id="3.30.160.60:FF:002343">
    <property type="entry name" value="Zinc finger protein 33A"/>
    <property type="match status" value="1"/>
</dbReference>
<feature type="region of interest" description="Disordered" evidence="5">
    <location>
        <begin position="384"/>
        <end position="406"/>
    </location>
</feature>
<evidence type="ECO:0000256" key="4">
    <source>
        <dbReference type="PROSITE-ProRule" id="PRU00042"/>
    </source>
</evidence>
<name>A0A4S4LNF2_9AGAM</name>
<feature type="region of interest" description="Disordered" evidence="5">
    <location>
        <begin position="1011"/>
        <end position="1088"/>
    </location>
</feature>
<dbReference type="SUPFAM" id="SSF56300">
    <property type="entry name" value="Metallo-dependent phosphatases"/>
    <property type="match status" value="1"/>
</dbReference>
<dbReference type="InterPro" id="IPR036236">
    <property type="entry name" value="Znf_C2H2_sf"/>
</dbReference>
<feature type="compositionally biased region" description="Low complexity" evidence="5">
    <location>
        <begin position="1222"/>
        <end position="1248"/>
    </location>
</feature>
<feature type="compositionally biased region" description="Low complexity" evidence="5">
    <location>
        <begin position="844"/>
        <end position="859"/>
    </location>
</feature>
<feature type="region of interest" description="Disordered" evidence="5">
    <location>
        <begin position="348"/>
        <end position="370"/>
    </location>
</feature>
<dbReference type="GO" id="GO:0000398">
    <property type="term" value="P:mRNA splicing, via spliceosome"/>
    <property type="evidence" value="ECO:0007669"/>
    <property type="project" value="TreeGrafter"/>
</dbReference>
<accession>A0A4S4LNF2</accession>
<keyword evidence="3" id="KW-0862">Zinc</keyword>
<feature type="domain" description="C2H2-type" evidence="6">
    <location>
        <begin position="699"/>
        <end position="726"/>
    </location>
</feature>
<feature type="domain" description="C2H2-type" evidence="6">
    <location>
        <begin position="668"/>
        <end position="698"/>
    </location>
</feature>
<evidence type="ECO:0000256" key="1">
    <source>
        <dbReference type="ARBA" id="ARBA00022723"/>
    </source>
</evidence>
<evidence type="ECO:0000313" key="8">
    <source>
        <dbReference type="Proteomes" id="UP000310158"/>
    </source>
</evidence>
<dbReference type="EMBL" id="SGPL01000332">
    <property type="protein sequence ID" value="THH13709.1"/>
    <property type="molecule type" value="Genomic_DNA"/>
</dbReference>
<dbReference type="GO" id="GO:0008270">
    <property type="term" value="F:zinc ion binding"/>
    <property type="evidence" value="ECO:0007669"/>
    <property type="project" value="UniProtKB-KW"/>
</dbReference>
<feature type="region of interest" description="Disordered" evidence="5">
    <location>
        <begin position="636"/>
        <end position="662"/>
    </location>
</feature>
<dbReference type="GO" id="GO:0008419">
    <property type="term" value="F:RNA lariat debranching enzyme activity"/>
    <property type="evidence" value="ECO:0007669"/>
    <property type="project" value="TreeGrafter"/>
</dbReference>
<reference evidence="7 8" key="1">
    <citation type="submission" date="2019-02" db="EMBL/GenBank/DDBJ databases">
        <title>Genome sequencing of the rare red list fungi Bondarzewia mesenterica.</title>
        <authorList>
            <person name="Buettner E."/>
            <person name="Kellner H."/>
        </authorList>
    </citation>
    <scope>NUCLEOTIDE SEQUENCE [LARGE SCALE GENOMIC DNA]</scope>
    <source>
        <strain evidence="7 8">DSM 108281</strain>
    </source>
</reference>
<feature type="compositionally biased region" description="Polar residues" evidence="5">
    <location>
        <begin position="636"/>
        <end position="650"/>
    </location>
</feature>
<evidence type="ECO:0000256" key="5">
    <source>
        <dbReference type="SAM" id="MobiDB-lite"/>
    </source>
</evidence>
<dbReference type="SMART" id="SM01124">
    <property type="entry name" value="DBR1"/>
    <property type="match status" value="1"/>
</dbReference>
<evidence type="ECO:0000313" key="7">
    <source>
        <dbReference type="EMBL" id="THH13709.1"/>
    </source>
</evidence>
<dbReference type="InterPro" id="IPR013087">
    <property type="entry name" value="Znf_C2H2_type"/>
</dbReference>
<dbReference type="Proteomes" id="UP000310158">
    <property type="component" value="Unassembled WGS sequence"/>
</dbReference>
<proteinExistence type="predicted"/>
<dbReference type="PROSITE" id="PS50157">
    <property type="entry name" value="ZINC_FINGER_C2H2_2"/>
    <property type="match status" value="2"/>
</dbReference>
<feature type="compositionally biased region" description="Pro residues" evidence="5">
    <location>
        <begin position="164"/>
        <end position="176"/>
    </location>
</feature>